<accession>A0AAD7A856</accession>
<proteinExistence type="predicted"/>
<name>A0AAD7A856_9AGAR</name>
<evidence type="ECO:0000313" key="2">
    <source>
        <dbReference type="EMBL" id="KAJ7351176.1"/>
    </source>
</evidence>
<keyword evidence="3" id="KW-1185">Reference proteome</keyword>
<feature type="compositionally biased region" description="Low complexity" evidence="1">
    <location>
        <begin position="1"/>
        <end position="23"/>
    </location>
</feature>
<evidence type="ECO:0000256" key="1">
    <source>
        <dbReference type="SAM" id="MobiDB-lite"/>
    </source>
</evidence>
<feature type="compositionally biased region" description="Polar residues" evidence="1">
    <location>
        <begin position="32"/>
        <end position="47"/>
    </location>
</feature>
<evidence type="ECO:0000313" key="3">
    <source>
        <dbReference type="Proteomes" id="UP001218218"/>
    </source>
</evidence>
<dbReference type="AlphaFoldDB" id="A0AAD7A856"/>
<feature type="region of interest" description="Disordered" evidence="1">
    <location>
        <begin position="1"/>
        <end position="47"/>
    </location>
</feature>
<protein>
    <submittedName>
        <fullName evidence="2">Uncharacterized protein</fullName>
    </submittedName>
</protein>
<organism evidence="2 3">
    <name type="scientific">Mycena albidolilacea</name>
    <dbReference type="NCBI Taxonomy" id="1033008"/>
    <lineage>
        <taxon>Eukaryota</taxon>
        <taxon>Fungi</taxon>
        <taxon>Dikarya</taxon>
        <taxon>Basidiomycota</taxon>
        <taxon>Agaricomycotina</taxon>
        <taxon>Agaricomycetes</taxon>
        <taxon>Agaricomycetidae</taxon>
        <taxon>Agaricales</taxon>
        <taxon>Marasmiineae</taxon>
        <taxon>Mycenaceae</taxon>
        <taxon>Mycena</taxon>
    </lineage>
</organism>
<comment type="caution">
    <text evidence="2">The sequence shown here is derived from an EMBL/GenBank/DDBJ whole genome shotgun (WGS) entry which is preliminary data.</text>
</comment>
<reference evidence="2" key="1">
    <citation type="submission" date="2023-03" db="EMBL/GenBank/DDBJ databases">
        <title>Massive genome expansion in bonnet fungi (Mycena s.s.) driven by repeated elements and novel gene families across ecological guilds.</title>
        <authorList>
            <consortium name="Lawrence Berkeley National Laboratory"/>
            <person name="Harder C.B."/>
            <person name="Miyauchi S."/>
            <person name="Viragh M."/>
            <person name="Kuo A."/>
            <person name="Thoen E."/>
            <person name="Andreopoulos B."/>
            <person name="Lu D."/>
            <person name="Skrede I."/>
            <person name="Drula E."/>
            <person name="Henrissat B."/>
            <person name="Morin E."/>
            <person name="Kohler A."/>
            <person name="Barry K."/>
            <person name="LaButti K."/>
            <person name="Morin E."/>
            <person name="Salamov A."/>
            <person name="Lipzen A."/>
            <person name="Mereny Z."/>
            <person name="Hegedus B."/>
            <person name="Baldrian P."/>
            <person name="Stursova M."/>
            <person name="Weitz H."/>
            <person name="Taylor A."/>
            <person name="Grigoriev I.V."/>
            <person name="Nagy L.G."/>
            <person name="Martin F."/>
            <person name="Kauserud H."/>
        </authorList>
    </citation>
    <scope>NUCLEOTIDE SEQUENCE</scope>
    <source>
        <strain evidence="2">CBHHK002</strain>
    </source>
</reference>
<dbReference type="Proteomes" id="UP001218218">
    <property type="component" value="Unassembled WGS sequence"/>
</dbReference>
<sequence>MSVSAVSATSGRSSTSTASKSSKILATPEPTKATQTRTTRSVPNASQLPYLNKTRNELLGLTTSDSNWTEWRTVDVKNSLFAKGYITEAEAAGTHSLPPISLLALAALRVAASLPPNAAIAPDALRAVAVGLGFKRADTLLEGIAADLSEVLSHSRASLSSSHNRAEGSSYGQDNQLTHGVSPRAQCIISGEGSHVTIQI</sequence>
<gene>
    <name evidence="2" type="ORF">DFH08DRAFT_935000</name>
</gene>
<dbReference type="EMBL" id="JARIHO010000013">
    <property type="protein sequence ID" value="KAJ7351176.1"/>
    <property type="molecule type" value="Genomic_DNA"/>
</dbReference>